<evidence type="ECO:0000259" key="7">
    <source>
        <dbReference type="Pfam" id="PF17802"/>
    </source>
</evidence>
<evidence type="ECO:0000256" key="5">
    <source>
        <dbReference type="SAM" id="SignalP"/>
    </source>
</evidence>
<feature type="chain" id="PRO_5038492982" description="SdrD B-like protein" evidence="5">
    <location>
        <begin position="22"/>
        <end position="871"/>
    </location>
</feature>
<keyword evidence="9" id="KW-1185">Reference proteome</keyword>
<name>A0A919L495_9ACTN</name>
<evidence type="ECO:0000256" key="3">
    <source>
        <dbReference type="ARBA" id="ARBA00022525"/>
    </source>
</evidence>
<dbReference type="SUPFAM" id="SSF117074">
    <property type="entry name" value="Hypothetical protein PA1324"/>
    <property type="match status" value="1"/>
</dbReference>
<dbReference type="InterPro" id="IPR013783">
    <property type="entry name" value="Ig-like_fold"/>
</dbReference>
<comment type="subcellular location">
    <subcellularLocation>
        <location evidence="1">Secreted</location>
    </subcellularLocation>
</comment>
<keyword evidence="4 5" id="KW-0732">Signal</keyword>
<dbReference type="RefSeq" id="WP_229913572.1">
    <property type="nucleotide sequence ID" value="NZ_BNAT01000002.1"/>
</dbReference>
<comment type="similarity">
    <text evidence="2">Belongs to the serine-aspartate repeat-containing protein (SDr) family.</text>
</comment>
<dbReference type="Proteomes" id="UP000603227">
    <property type="component" value="Unassembled WGS sequence"/>
</dbReference>
<dbReference type="Pfam" id="PF17802">
    <property type="entry name" value="SpaA"/>
    <property type="match status" value="1"/>
</dbReference>
<dbReference type="Gene3D" id="2.60.40.10">
    <property type="entry name" value="Immunoglobulins"/>
    <property type="match status" value="3"/>
</dbReference>
<proteinExistence type="inferred from homology"/>
<evidence type="ECO:0000313" key="8">
    <source>
        <dbReference type="EMBL" id="GHH82106.1"/>
    </source>
</evidence>
<keyword evidence="3" id="KW-0964">Secreted</keyword>
<protein>
    <recommendedName>
        <fullName evidence="10">SdrD B-like protein</fullName>
    </recommendedName>
</protein>
<evidence type="ECO:0000256" key="2">
    <source>
        <dbReference type="ARBA" id="ARBA00007257"/>
    </source>
</evidence>
<evidence type="ECO:0000313" key="9">
    <source>
        <dbReference type="Proteomes" id="UP000603227"/>
    </source>
</evidence>
<dbReference type="PANTHER" id="PTHR36108:SF13">
    <property type="entry name" value="COLOSSIN-B-RELATED"/>
    <property type="match status" value="1"/>
</dbReference>
<dbReference type="Pfam" id="PF17210">
    <property type="entry name" value="SdrD_B"/>
    <property type="match status" value="1"/>
</dbReference>
<sequence length="871" mass="93578">MSLTPAVFAVLAVLAICTAMGLGLTGEAVPVAGHPADRDGAPGDGTVTVRVVNEVDADGAYDHPLETGRAGVRVTLTDDHGTAVRETTGTDGIALFRPAASSLKGGKYRVQVSNPDPANLQPAVAGLGDDPRVIRSHVGFVDVSGNRDTTYTTGFWEPEVYCQENPDLVTCSLAKGDVTTEQGLTRFTGDIGNGYPGPAPTRLTDSGEQQAVFGIGTDRTGNTYMGTLVKRHAAYGPAGPTNTVYRHHSASGVTEFVTLPGTLTEHDASDRWRHDDGIYSRVGREGLGDVDVSGDGRTLYAVNLNDSKLYRVPILGTGDGVRAGTLSSYTVPVPARCEGEWHPYGIGVRGKRVLVGGVCGAENTVDEKYLAHGDPSQLSAHVYEFDSGTFDEIFRHRLDYRRGCAYQSDNGPLCEYGSETVGGTLSAMWEAWNERVPTPDPRLRFASAPQPILSDLEIADNGDLILGYRDRFGDMQGNRTYAHNSGNSLLSAVAAGDILRACERRTGEHVQYVLEDNAGCGSLDGALPDNRRGPGGGEFSNDLTHDGYARHDQVTEGGTVLQPHRARLWSTVYDTFNGKPFDQGVRRWESESGTVRGNIRLQSTSYPSANLFGKGNGLADLEMVCDQAPVQIGNRVWFDTNGNGVQDPSEPPIPRVKVTLHPTSYGPDLVTHTNHDGEYYFSSVGGLRPNTTYEATFDFSSLDPKSLPGRPSLSSLKWTVKDAGSDRAIDSDVDVYGRTTVHVGDPGHVDHTVDAGLFKSLRLTLLKHDKKTDRPLPGAVFELWQDTNGAPGPQRYGRKQDRFVNDCATSSTGRCSLGSLPAGTYYLAETDAPDGYLQPNRPVTGPYVLTPKNAAHGDGLRVKLVNVRGEP</sequence>
<feature type="domain" description="SD-repeat containing protein B" evidence="6">
    <location>
        <begin position="631"/>
        <end position="757"/>
    </location>
</feature>
<evidence type="ECO:0008006" key="10">
    <source>
        <dbReference type="Google" id="ProtNLM"/>
    </source>
</evidence>
<feature type="signal peptide" evidence="5">
    <location>
        <begin position="1"/>
        <end position="21"/>
    </location>
</feature>
<evidence type="ECO:0000259" key="6">
    <source>
        <dbReference type="Pfam" id="PF17210"/>
    </source>
</evidence>
<reference evidence="8" key="1">
    <citation type="journal article" date="2014" name="Int. J. Syst. Evol. Microbiol.">
        <title>Complete genome sequence of Corynebacterium casei LMG S-19264T (=DSM 44701T), isolated from a smear-ripened cheese.</title>
        <authorList>
            <consortium name="US DOE Joint Genome Institute (JGI-PGF)"/>
            <person name="Walter F."/>
            <person name="Albersmeier A."/>
            <person name="Kalinowski J."/>
            <person name="Ruckert C."/>
        </authorList>
    </citation>
    <scope>NUCLEOTIDE SEQUENCE</scope>
    <source>
        <strain evidence="8">CGMCC 4.7403</strain>
    </source>
</reference>
<gene>
    <name evidence="8" type="ORF">GCM10017771_05380</name>
</gene>
<dbReference type="PANTHER" id="PTHR36108">
    <property type="entry name" value="COLOSSIN-B-RELATED"/>
    <property type="match status" value="1"/>
</dbReference>
<dbReference type="EMBL" id="BNAT01000002">
    <property type="protein sequence ID" value="GHH82106.1"/>
    <property type="molecule type" value="Genomic_DNA"/>
</dbReference>
<dbReference type="InterPro" id="IPR033764">
    <property type="entry name" value="Sdr_B"/>
</dbReference>
<dbReference type="GO" id="GO:0005975">
    <property type="term" value="P:carbohydrate metabolic process"/>
    <property type="evidence" value="ECO:0007669"/>
    <property type="project" value="UniProtKB-ARBA"/>
</dbReference>
<dbReference type="GO" id="GO:0005576">
    <property type="term" value="C:extracellular region"/>
    <property type="evidence" value="ECO:0007669"/>
    <property type="project" value="UniProtKB-SubCell"/>
</dbReference>
<feature type="domain" description="SpaA-like prealbumin fold" evidence="7">
    <location>
        <begin position="763"/>
        <end position="842"/>
    </location>
</feature>
<reference evidence="8" key="2">
    <citation type="submission" date="2020-09" db="EMBL/GenBank/DDBJ databases">
        <authorList>
            <person name="Sun Q."/>
            <person name="Zhou Y."/>
        </authorList>
    </citation>
    <scope>NUCLEOTIDE SEQUENCE</scope>
    <source>
        <strain evidence="8">CGMCC 4.7403</strain>
    </source>
</reference>
<evidence type="ECO:0000256" key="1">
    <source>
        <dbReference type="ARBA" id="ARBA00004613"/>
    </source>
</evidence>
<accession>A0A919L495</accession>
<dbReference type="InterPro" id="IPR041033">
    <property type="entry name" value="SpaA_PFL_dom_1"/>
</dbReference>
<comment type="caution">
    <text evidence="8">The sequence shown here is derived from an EMBL/GenBank/DDBJ whole genome shotgun (WGS) entry which is preliminary data.</text>
</comment>
<evidence type="ECO:0000256" key="4">
    <source>
        <dbReference type="ARBA" id="ARBA00022729"/>
    </source>
</evidence>
<organism evidence="8 9">
    <name type="scientific">Streptomyces capitiformicae</name>
    <dbReference type="NCBI Taxonomy" id="2014920"/>
    <lineage>
        <taxon>Bacteria</taxon>
        <taxon>Bacillati</taxon>
        <taxon>Actinomycetota</taxon>
        <taxon>Actinomycetes</taxon>
        <taxon>Kitasatosporales</taxon>
        <taxon>Streptomycetaceae</taxon>
        <taxon>Streptomyces</taxon>
    </lineage>
</organism>
<dbReference type="AlphaFoldDB" id="A0A919L495"/>